<dbReference type="InterPro" id="IPR002123">
    <property type="entry name" value="Plipid/glycerol_acylTrfase"/>
</dbReference>
<gene>
    <name evidence="3" type="ORF">GH723_04735</name>
</gene>
<dbReference type="Proteomes" id="UP000334019">
    <property type="component" value="Chromosome"/>
</dbReference>
<evidence type="ECO:0000259" key="2">
    <source>
        <dbReference type="SMART" id="SM00563"/>
    </source>
</evidence>
<feature type="transmembrane region" description="Helical" evidence="1">
    <location>
        <begin position="341"/>
        <end position="360"/>
    </location>
</feature>
<dbReference type="RefSeq" id="WP_153758570.1">
    <property type="nucleotide sequence ID" value="NZ_CP045851.1"/>
</dbReference>
<feature type="domain" description="Phospholipid/glycerol acyltransferase" evidence="2">
    <location>
        <begin position="34"/>
        <end position="160"/>
    </location>
</feature>
<dbReference type="PANTHER" id="PTHR31605:SF0">
    <property type="entry name" value="GLYCEROL-3-PHOSPHATE O-ACYLTRANSFERASE 1"/>
    <property type="match status" value="1"/>
</dbReference>
<sequence>MRRLVALVARFVVALLFRRFEVAGAERLPRGRPVLLVANHFNGFVDPVVIAAALGRLPRFVAKDELRRIPIAGRVLRLAGVVFVRRRDPGAAAAAGNEDAFAECHAALVDRDVVAIFPEGTTHDRPHMDPLRTGAARIALGARAAGADELVVVPVGLTFPDKIPLRSAGLVLVGDPIAVDDVVPAGAGADDTDAVRRLTTTIDEALRAVIQDFPDVEAALTLEGAAEVALRDADLPEPSLAARHALARRLGRATPEARAHVAGELGRYATVLRGLRITDDDLVHPTSPRRLVRSAVAIAALVVVLGSVVAATALVNVWPALLVGLASMAVTTPVTKGTVRVLVGLIAFPAAWITAGVLTADGPLRISLVVVTAAVGALAAVWLIERALALGLLVLRWRAQIERTASASVALDVRHDVVAAVRDAVREVPA</sequence>
<keyword evidence="1" id="KW-1133">Transmembrane helix</keyword>
<proteinExistence type="predicted"/>
<feature type="transmembrane region" description="Helical" evidence="1">
    <location>
        <begin position="366"/>
        <end position="395"/>
    </location>
</feature>
<keyword evidence="4" id="KW-1185">Reference proteome</keyword>
<name>A0A5Q2RFN9_9ACTN</name>
<evidence type="ECO:0000313" key="3">
    <source>
        <dbReference type="EMBL" id="QGG94464.1"/>
    </source>
</evidence>
<dbReference type="InterPro" id="IPR052744">
    <property type="entry name" value="GPAT/DAPAT"/>
</dbReference>
<dbReference type="GO" id="GO:0016287">
    <property type="term" value="F:glycerone-phosphate O-acyltransferase activity"/>
    <property type="evidence" value="ECO:0007669"/>
    <property type="project" value="TreeGrafter"/>
</dbReference>
<feature type="transmembrane region" description="Helical" evidence="1">
    <location>
        <begin position="291"/>
        <end position="311"/>
    </location>
</feature>
<keyword evidence="1" id="KW-0812">Transmembrane</keyword>
<organism evidence="3 4">
    <name type="scientific">Actinomarinicola tropica</name>
    <dbReference type="NCBI Taxonomy" id="2789776"/>
    <lineage>
        <taxon>Bacteria</taxon>
        <taxon>Bacillati</taxon>
        <taxon>Actinomycetota</taxon>
        <taxon>Acidimicrobiia</taxon>
        <taxon>Acidimicrobiales</taxon>
        <taxon>Iamiaceae</taxon>
        <taxon>Actinomarinicola</taxon>
    </lineage>
</organism>
<dbReference type="SUPFAM" id="SSF69593">
    <property type="entry name" value="Glycerol-3-phosphate (1)-acyltransferase"/>
    <property type="match status" value="1"/>
</dbReference>
<dbReference type="AlphaFoldDB" id="A0A5Q2RFN9"/>
<keyword evidence="1" id="KW-0472">Membrane</keyword>
<dbReference type="GO" id="GO:0008654">
    <property type="term" value="P:phospholipid biosynthetic process"/>
    <property type="evidence" value="ECO:0007669"/>
    <property type="project" value="TreeGrafter"/>
</dbReference>
<accession>A0A5Q2RFN9</accession>
<dbReference type="EMBL" id="CP045851">
    <property type="protein sequence ID" value="QGG94464.1"/>
    <property type="molecule type" value="Genomic_DNA"/>
</dbReference>
<dbReference type="GO" id="GO:0004366">
    <property type="term" value="F:glycerol-3-phosphate O-acyltransferase activity"/>
    <property type="evidence" value="ECO:0007669"/>
    <property type="project" value="TreeGrafter"/>
</dbReference>
<dbReference type="KEGG" id="atq:GH723_04735"/>
<evidence type="ECO:0000313" key="4">
    <source>
        <dbReference type="Proteomes" id="UP000334019"/>
    </source>
</evidence>
<protein>
    <recommendedName>
        <fullName evidence="2">Phospholipid/glycerol acyltransferase domain-containing protein</fullName>
    </recommendedName>
</protein>
<evidence type="ECO:0000256" key="1">
    <source>
        <dbReference type="SAM" id="Phobius"/>
    </source>
</evidence>
<dbReference type="PANTHER" id="PTHR31605">
    <property type="entry name" value="GLYCEROL-3-PHOSPHATE O-ACYLTRANSFERASE 1"/>
    <property type="match status" value="1"/>
</dbReference>
<dbReference type="SMART" id="SM00563">
    <property type="entry name" value="PlsC"/>
    <property type="match status" value="1"/>
</dbReference>
<dbReference type="Pfam" id="PF01553">
    <property type="entry name" value="Acyltransferase"/>
    <property type="match status" value="1"/>
</dbReference>
<reference evidence="3 4" key="1">
    <citation type="submission" date="2019-11" db="EMBL/GenBank/DDBJ databases">
        <authorList>
            <person name="He Y."/>
        </authorList>
    </citation>
    <scope>NUCLEOTIDE SEQUENCE [LARGE SCALE GENOMIC DNA]</scope>
    <source>
        <strain evidence="3 4">SCSIO 58843</strain>
    </source>
</reference>